<gene>
    <name evidence="2" type="ORF">UABAM_03890</name>
</gene>
<reference evidence="2 3" key="1">
    <citation type="submission" date="2019-08" db="EMBL/GenBank/DDBJ databases">
        <title>Complete genome sequence of Candidatus Uab amorphum.</title>
        <authorList>
            <person name="Shiratori T."/>
            <person name="Suzuki S."/>
            <person name="Kakizawa Y."/>
            <person name="Ishida K."/>
        </authorList>
    </citation>
    <scope>NUCLEOTIDE SEQUENCE [LARGE SCALE GENOMIC DNA]</scope>
    <source>
        <strain evidence="2 3">SRT547</strain>
    </source>
</reference>
<keyword evidence="3" id="KW-1185">Reference proteome</keyword>
<evidence type="ECO:0000256" key="1">
    <source>
        <dbReference type="SAM" id="MobiDB-lite"/>
    </source>
</evidence>
<sequence length="175" mass="21039">MKTVFAIFILTTTGLCANPLTIEDKFSWDKVYLELEYTSPQKLSLWIINDNKLTHKLRYKTAFRINGIVLRPKKSKIYRQIILPAQQRILVEELKLRTYTSYIKAYLRVHRKKTLETQRQIDSRKNKVVITEEMCPPNGSAYPQTRAERNSRLDRRIWQRRQNQRQQRTNRNKTK</sequence>
<evidence type="ECO:0000313" key="2">
    <source>
        <dbReference type="EMBL" id="BBM85521.1"/>
    </source>
</evidence>
<dbReference type="AlphaFoldDB" id="A0A5S9IPX7"/>
<proteinExistence type="predicted"/>
<dbReference type="RefSeq" id="WP_151969619.1">
    <property type="nucleotide sequence ID" value="NZ_AP019860.1"/>
</dbReference>
<feature type="compositionally biased region" description="Basic residues" evidence="1">
    <location>
        <begin position="158"/>
        <end position="175"/>
    </location>
</feature>
<evidence type="ECO:0000313" key="3">
    <source>
        <dbReference type="Proteomes" id="UP000326354"/>
    </source>
</evidence>
<dbReference type="Proteomes" id="UP000326354">
    <property type="component" value="Chromosome"/>
</dbReference>
<dbReference type="EMBL" id="AP019860">
    <property type="protein sequence ID" value="BBM85521.1"/>
    <property type="molecule type" value="Genomic_DNA"/>
</dbReference>
<feature type="compositionally biased region" description="Basic and acidic residues" evidence="1">
    <location>
        <begin position="146"/>
        <end position="157"/>
    </location>
</feature>
<feature type="region of interest" description="Disordered" evidence="1">
    <location>
        <begin position="134"/>
        <end position="175"/>
    </location>
</feature>
<accession>A0A5S9IPX7</accession>
<name>A0A5S9IPX7_UABAM</name>
<protein>
    <submittedName>
        <fullName evidence="2">Uncharacterized protein</fullName>
    </submittedName>
</protein>
<organism evidence="2 3">
    <name type="scientific">Uabimicrobium amorphum</name>
    <dbReference type="NCBI Taxonomy" id="2596890"/>
    <lineage>
        <taxon>Bacteria</taxon>
        <taxon>Pseudomonadati</taxon>
        <taxon>Planctomycetota</taxon>
        <taxon>Candidatus Uabimicrobiia</taxon>
        <taxon>Candidatus Uabimicrobiales</taxon>
        <taxon>Candidatus Uabimicrobiaceae</taxon>
        <taxon>Candidatus Uabimicrobium</taxon>
    </lineage>
</organism>
<dbReference type="KEGG" id="uam:UABAM_03890"/>